<dbReference type="EMBL" id="BOOR01000060">
    <property type="protein sequence ID" value="GII58152.1"/>
    <property type="molecule type" value="Genomic_DNA"/>
</dbReference>
<evidence type="ECO:0000313" key="2">
    <source>
        <dbReference type="Proteomes" id="UP000605992"/>
    </source>
</evidence>
<evidence type="ECO:0008006" key="3">
    <source>
        <dbReference type="Google" id="ProtNLM"/>
    </source>
</evidence>
<organism evidence="1 2">
    <name type="scientific">Planotetraspora thailandica</name>
    <dbReference type="NCBI Taxonomy" id="487172"/>
    <lineage>
        <taxon>Bacteria</taxon>
        <taxon>Bacillati</taxon>
        <taxon>Actinomycetota</taxon>
        <taxon>Actinomycetes</taxon>
        <taxon>Streptosporangiales</taxon>
        <taxon>Streptosporangiaceae</taxon>
        <taxon>Planotetraspora</taxon>
    </lineage>
</organism>
<evidence type="ECO:0000313" key="1">
    <source>
        <dbReference type="EMBL" id="GII58152.1"/>
    </source>
</evidence>
<accession>A0A8J3XZQ9</accession>
<keyword evidence="2" id="KW-1185">Reference proteome</keyword>
<dbReference type="Proteomes" id="UP000605992">
    <property type="component" value="Unassembled WGS sequence"/>
</dbReference>
<reference evidence="1" key="1">
    <citation type="submission" date="2021-01" db="EMBL/GenBank/DDBJ databases">
        <title>Whole genome shotgun sequence of Planotetraspora thailandica NBRC 104271.</title>
        <authorList>
            <person name="Komaki H."/>
            <person name="Tamura T."/>
        </authorList>
    </citation>
    <scope>NUCLEOTIDE SEQUENCE</scope>
    <source>
        <strain evidence="1">NBRC 104271</strain>
    </source>
</reference>
<gene>
    <name evidence="1" type="ORF">Pth03_65410</name>
</gene>
<name>A0A8J3XZQ9_9ACTN</name>
<sequence>MDPLIDEIFSTLPAIMLVGPRATGKTTTAARRVETVIRLDREKENAAFVADADAALGRVPEPVLLDEWQVETLDGRRDPVRLRAYLEALALNTAGVVTDKTLYEQLRAEVPVCASRPRMYHVRQDQGATRWASSSSWGWD</sequence>
<proteinExistence type="predicted"/>
<dbReference type="AlphaFoldDB" id="A0A8J3XZQ9"/>
<comment type="caution">
    <text evidence="1">The sequence shown here is derived from an EMBL/GenBank/DDBJ whole genome shotgun (WGS) entry which is preliminary data.</text>
</comment>
<protein>
    <recommendedName>
        <fullName evidence="3">AAA domain-containing protein</fullName>
    </recommendedName>
</protein>